<organism evidence="2 3">
    <name type="scientific">Komagataeibacter saccharivorans</name>
    <dbReference type="NCBI Taxonomy" id="265959"/>
    <lineage>
        <taxon>Bacteria</taxon>
        <taxon>Pseudomonadati</taxon>
        <taxon>Pseudomonadota</taxon>
        <taxon>Alphaproteobacteria</taxon>
        <taxon>Acetobacterales</taxon>
        <taxon>Acetobacteraceae</taxon>
        <taxon>Komagataeibacter</taxon>
    </lineage>
</organism>
<dbReference type="GO" id="GO:0008270">
    <property type="term" value="F:zinc ion binding"/>
    <property type="evidence" value="ECO:0007669"/>
    <property type="project" value="InterPro"/>
</dbReference>
<dbReference type="Pfam" id="PF05443">
    <property type="entry name" value="ROS_MUCR"/>
    <property type="match status" value="1"/>
</dbReference>
<dbReference type="Gene3D" id="1.10.10.1550">
    <property type="entry name" value="ROS/MUCR transcriptional regulator protein"/>
    <property type="match status" value="1"/>
</dbReference>
<keyword evidence="3" id="KW-1185">Reference proteome</keyword>
<dbReference type="OrthoDB" id="9809693at2"/>
<dbReference type="Proteomes" id="UP000264120">
    <property type="component" value="Plasmid unnamed1"/>
</dbReference>
<dbReference type="EMBL" id="CP023037">
    <property type="protein sequence ID" value="AXY23799.1"/>
    <property type="molecule type" value="Genomic_DNA"/>
</dbReference>
<evidence type="ECO:0000313" key="3">
    <source>
        <dbReference type="Proteomes" id="UP000264120"/>
    </source>
</evidence>
<sequence length="150" mass="17137">MPESCPAFPDGHHDLLKRTVKIVVSYISNNKIPVQDMGKLIKSVYDALNGAHSVEHEKEPQKKPAVPVNRSVFPEYIICLEDGVRRKMLKRYLRTFHGMTVDEYRKRWGLPQHYPMVAPNYAIRRSSIARQAGLGQTVMHDSPDRTGPDN</sequence>
<evidence type="ECO:0000256" key="1">
    <source>
        <dbReference type="ARBA" id="ARBA00007031"/>
    </source>
</evidence>
<dbReference type="RefSeq" id="WP_118963736.1">
    <property type="nucleotide sequence ID" value="NZ_CP023037.1"/>
</dbReference>
<geneLocation type="plasmid" evidence="2 3">
    <name>unnamed1</name>
</geneLocation>
<dbReference type="InterPro" id="IPR008807">
    <property type="entry name" value="ROS_MUCR"/>
</dbReference>
<accession>A0A347WG06</accession>
<reference evidence="2 3" key="1">
    <citation type="submission" date="2017-08" db="EMBL/GenBank/DDBJ databases">
        <title>Complete genome sequence of Gluconacetobacter saccharivorans CV1 isolated from Fermented Vinegar.</title>
        <authorList>
            <person name="Kim S.-Y."/>
        </authorList>
    </citation>
    <scope>NUCLEOTIDE SEQUENCE [LARGE SCALE GENOMIC DNA]</scope>
    <source>
        <strain evidence="2 3">CV1</strain>
        <plasmid evidence="2 3">unnamed1</plasmid>
    </source>
</reference>
<gene>
    <name evidence="2" type="primary">ros</name>
    <name evidence="2" type="ORF">CD178_03055</name>
</gene>
<protein>
    <submittedName>
        <fullName evidence="2">Transcriptional regulatory protein ros</fullName>
    </submittedName>
</protein>
<proteinExistence type="inferred from homology"/>
<name>A0A347WG06_9PROT</name>
<keyword evidence="2" id="KW-0614">Plasmid</keyword>
<dbReference type="InterPro" id="IPR041920">
    <property type="entry name" value="ROS/MUCR_sf"/>
</dbReference>
<dbReference type="AlphaFoldDB" id="A0A347WG06"/>
<dbReference type="GO" id="GO:0003677">
    <property type="term" value="F:DNA binding"/>
    <property type="evidence" value="ECO:0007669"/>
    <property type="project" value="InterPro"/>
</dbReference>
<dbReference type="KEGG" id="ksc:CD178_03055"/>
<evidence type="ECO:0000313" key="2">
    <source>
        <dbReference type="EMBL" id="AXY23799.1"/>
    </source>
</evidence>
<dbReference type="GO" id="GO:0006355">
    <property type="term" value="P:regulation of DNA-templated transcription"/>
    <property type="evidence" value="ECO:0007669"/>
    <property type="project" value="InterPro"/>
</dbReference>
<comment type="similarity">
    <text evidence="1">Belongs to the ros/MucR family.</text>
</comment>